<evidence type="ECO:0000256" key="1">
    <source>
        <dbReference type="SAM" id="MobiDB-lite"/>
    </source>
</evidence>
<feature type="region of interest" description="Disordered" evidence="1">
    <location>
        <begin position="1"/>
        <end position="158"/>
    </location>
</feature>
<accession>A0A8T0QB99</accession>
<reference evidence="2 3" key="1">
    <citation type="submission" date="2020-05" db="EMBL/GenBank/DDBJ databases">
        <title>WGS assembly of Panicum virgatum.</title>
        <authorList>
            <person name="Lovell J.T."/>
            <person name="Jenkins J."/>
            <person name="Shu S."/>
            <person name="Juenger T.E."/>
            <person name="Schmutz J."/>
        </authorList>
    </citation>
    <scope>NUCLEOTIDE SEQUENCE [LARGE SCALE GENOMIC DNA]</scope>
    <source>
        <strain evidence="3">cv. AP13</strain>
    </source>
</reference>
<dbReference type="AlphaFoldDB" id="A0A8T0QB99"/>
<proteinExistence type="predicted"/>
<feature type="compositionally biased region" description="Basic and acidic residues" evidence="1">
    <location>
        <begin position="91"/>
        <end position="109"/>
    </location>
</feature>
<comment type="caution">
    <text evidence="2">The sequence shown here is derived from an EMBL/GenBank/DDBJ whole genome shotgun (WGS) entry which is preliminary data.</text>
</comment>
<sequence length="158" mass="16784">MGTWKTGTEGQAGKRRPSTTVGSTGHEEDPRFDAWRDDWDGNNCRIGAWPPRKSKPAVDGPGPRAACLARPLARLPRPPSPRRRGAGGQPCERRRGSRVEEHSSGRGKESPTCQQLTPSSQHPCSRNLPASASASPSPTAASPSPPGRPNPPPPPPPN</sequence>
<feature type="compositionally biased region" description="Polar residues" evidence="1">
    <location>
        <begin position="111"/>
        <end position="124"/>
    </location>
</feature>
<evidence type="ECO:0000313" key="3">
    <source>
        <dbReference type="Proteomes" id="UP000823388"/>
    </source>
</evidence>
<evidence type="ECO:0000313" key="2">
    <source>
        <dbReference type="EMBL" id="KAG2567564.1"/>
    </source>
</evidence>
<organism evidence="2 3">
    <name type="scientific">Panicum virgatum</name>
    <name type="common">Blackwell switchgrass</name>
    <dbReference type="NCBI Taxonomy" id="38727"/>
    <lineage>
        <taxon>Eukaryota</taxon>
        <taxon>Viridiplantae</taxon>
        <taxon>Streptophyta</taxon>
        <taxon>Embryophyta</taxon>
        <taxon>Tracheophyta</taxon>
        <taxon>Spermatophyta</taxon>
        <taxon>Magnoliopsida</taxon>
        <taxon>Liliopsida</taxon>
        <taxon>Poales</taxon>
        <taxon>Poaceae</taxon>
        <taxon>PACMAD clade</taxon>
        <taxon>Panicoideae</taxon>
        <taxon>Panicodae</taxon>
        <taxon>Paniceae</taxon>
        <taxon>Panicinae</taxon>
        <taxon>Panicum</taxon>
        <taxon>Panicum sect. Hiantes</taxon>
    </lineage>
</organism>
<feature type="compositionally biased region" description="Pro residues" evidence="1">
    <location>
        <begin position="143"/>
        <end position="158"/>
    </location>
</feature>
<keyword evidence="3" id="KW-1185">Reference proteome</keyword>
<feature type="compositionally biased region" description="Low complexity" evidence="1">
    <location>
        <begin position="60"/>
        <end position="75"/>
    </location>
</feature>
<protein>
    <submittedName>
        <fullName evidence="2">Uncharacterized protein</fullName>
    </submittedName>
</protein>
<feature type="compositionally biased region" description="Basic and acidic residues" evidence="1">
    <location>
        <begin position="25"/>
        <end position="39"/>
    </location>
</feature>
<dbReference type="EMBL" id="CM029050">
    <property type="protein sequence ID" value="KAG2567564.1"/>
    <property type="molecule type" value="Genomic_DNA"/>
</dbReference>
<name>A0A8T0QB99_PANVG</name>
<gene>
    <name evidence="2" type="ORF">PVAP13_7NG333024</name>
</gene>
<dbReference type="Proteomes" id="UP000823388">
    <property type="component" value="Chromosome 7N"/>
</dbReference>
<feature type="compositionally biased region" description="Low complexity" evidence="1">
    <location>
        <begin position="129"/>
        <end position="142"/>
    </location>
</feature>